<dbReference type="Gene3D" id="2.30.29.30">
    <property type="entry name" value="Pleckstrin-homology domain (PH domain)/Phosphotyrosine-binding domain (PTB)"/>
    <property type="match status" value="2"/>
</dbReference>
<organism evidence="10 11">
    <name type="scientific">Cirrhinus molitorella</name>
    <name type="common">mud carp</name>
    <dbReference type="NCBI Taxonomy" id="172907"/>
    <lineage>
        <taxon>Eukaryota</taxon>
        <taxon>Metazoa</taxon>
        <taxon>Chordata</taxon>
        <taxon>Craniata</taxon>
        <taxon>Vertebrata</taxon>
        <taxon>Euteleostomi</taxon>
        <taxon>Actinopterygii</taxon>
        <taxon>Neopterygii</taxon>
        <taxon>Teleostei</taxon>
        <taxon>Ostariophysi</taxon>
        <taxon>Cypriniformes</taxon>
        <taxon>Cyprinidae</taxon>
        <taxon>Labeoninae</taxon>
        <taxon>Labeonini</taxon>
        <taxon>Cirrhinus</taxon>
    </lineage>
</organism>
<name>A0AA88Q9X5_9TELE</name>
<feature type="compositionally biased region" description="Polar residues" evidence="8">
    <location>
        <begin position="377"/>
        <end position="387"/>
    </location>
</feature>
<feature type="compositionally biased region" description="Basic and acidic residues" evidence="8">
    <location>
        <begin position="685"/>
        <end position="696"/>
    </location>
</feature>
<dbReference type="PROSITE" id="PS50003">
    <property type="entry name" value="PH_DOMAIN"/>
    <property type="match status" value="2"/>
</dbReference>
<dbReference type="GO" id="GO:0051015">
    <property type="term" value="F:actin filament binding"/>
    <property type="evidence" value="ECO:0007669"/>
    <property type="project" value="TreeGrafter"/>
</dbReference>
<dbReference type="SUPFAM" id="SSF50729">
    <property type="entry name" value="PH domain-like"/>
    <property type="match status" value="2"/>
</dbReference>
<feature type="domain" description="PH" evidence="9">
    <location>
        <begin position="43"/>
        <end position="152"/>
    </location>
</feature>
<evidence type="ECO:0000256" key="8">
    <source>
        <dbReference type="SAM" id="MobiDB-lite"/>
    </source>
</evidence>
<keyword evidence="5" id="KW-0009">Actin-binding</keyword>
<evidence type="ECO:0000256" key="3">
    <source>
        <dbReference type="ARBA" id="ARBA00022553"/>
    </source>
</evidence>
<dbReference type="GO" id="GO:0015629">
    <property type="term" value="C:actin cytoskeleton"/>
    <property type="evidence" value="ECO:0007669"/>
    <property type="project" value="TreeGrafter"/>
</dbReference>
<feature type="coiled-coil region" evidence="7">
    <location>
        <begin position="1520"/>
        <end position="1641"/>
    </location>
</feature>
<evidence type="ECO:0000313" key="10">
    <source>
        <dbReference type="EMBL" id="KAK2916176.1"/>
    </source>
</evidence>
<feature type="compositionally biased region" description="Low complexity" evidence="8">
    <location>
        <begin position="278"/>
        <end position="310"/>
    </location>
</feature>
<feature type="region of interest" description="Disordered" evidence="8">
    <location>
        <begin position="154"/>
        <end position="387"/>
    </location>
</feature>
<dbReference type="Proteomes" id="UP001187343">
    <property type="component" value="Unassembled WGS sequence"/>
</dbReference>
<proteinExistence type="predicted"/>
<feature type="compositionally biased region" description="Low complexity" evidence="8">
    <location>
        <begin position="222"/>
        <end position="242"/>
    </location>
</feature>
<feature type="compositionally biased region" description="Low complexity" evidence="8">
    <location>
        <begin position="177"/>
        <end position="200"/>
    </location>
</feature>
<dbReference type="InterPro" id="IPR001849">
    <property type="entry name" value="PH_domain"/>
</dbReference>
<keyword evidence="11" id="KW-1185">Reference proteome</keyword>
<reference evidence="10" key="1">
    <citation type="submission" date="2023-08" db="EMBL/GenBank/DDBJ databases">
        <title>Chromosome-level Genome Assembly of mud carp (Cirrhinus molitorella).</title>
        <authorList>
            <person name="Liu H."/>
        </authorList>
    </citation>
    <scope>NUCLEOTIDE SEQUENCE</scope>
    <source>
        <strain evidence="10">Prfri</strain>
        <tissue evidence="10">Muscle</tissue>
    </source>
</reference>
<dbReference type="SMART" id="SM00233">
    <property type="entry name" value="PH"/>
    <property type="match status" value="2"/>
</dbReference>
<dbReference type="InterPro" id="IPR011993">
    <property type="entry name" value="PH-like_dom_sf"/>
</dbReference>
<keyword evidence="6" id="KW-0206">Cytoskeleton</keyword>
<protein>
    <recommendedName>
        <fullName evidence="9">PH domain-containing protein</fullName>
    </recommendedName>
</protein>
<dbReference type="PANTHER" id="PTHR17271">
    <property type="entry name" value="PLECKSTRIN HOMOLOGY PH DOMAIN-CONTAINING PROTEIN"/>
    <property type="match status" value="1"/>
</dbReference>
<feature type="compositionally biased region" description="Polar residues" evidence="8">
    <location>
        <begin position="201"/>
        <end position="221"/>
    </location>
</feature>
<evidence type="ECO:0000256" key="4">
    <source>
        <dbReference type="ARBA" id="ARBA00023054"/>
    </source>
</evidence>
<keyword evidence="2" id="KW-0963">Cytoplasm</keyword>
<feature type="coiled-coil region" evidence="7">
    <location>
        <begin position="1461"/>
        <end position="1495"/>
    </location>
</feature>
<feature type="domain" description="PH" evidence="9">
    <location>
        <begin position="420"/>
        <end position="516"/>
    </location>
</feature>
<feature type="coiled-coil region" evidence="7">
    <location>
        <begin position="925"/>
        <end position="980"/>
    </location>
</feature>
<evidence type="ECO:0000256" key="7">
    <source>
        <dbReference type="SAM" id="Coils"/>
    </source>
</evidence>
<comment type="subcellular location">
    <subcellularLocation>
        <location evidence="1">Cytoplasm</location>
        <location evidence="1">Cytoskeleton</location>
    </subcellularLocation>
</comment>
<gene>
    <name evidence="10" type="ORF">Q8A67_000550</name>
</gene>
<dbReference type="PANTHER" id="PTHR17271:SF9">
    <property type="entry name" value="MYOSIN PHOSPHATASE RHO-INTERACTING PROTEIN"/>
    <property type="match status" value="1"/>
</dbReference>
<feature type="region of interest" description="Disordered" evidence="8">
    <location>
        <begin position="820"/>
        <end position="857"/>
    </location>
</feature>
<feature type="compositionally biased region" description="Basic and acidic residues" evidence="8">
    <location>
        <begin position="834"/>
        <end position="857"/>
    </location>
</feature>
<evidence type="ECO:0000313" key="11">
    <source>
        <dbReference type="Proteomes" id="UP001187343"/>
    </source>
</evidence>
<dbReference type="FunFam" id="2.30.29.30:FF:000133">
    <property type="entry name" value="myosin phosphatase Rho-interacting protein isoform X1"/>
    <property type="match status" value="1"/>
</dbReference>
<evidence type="ECO:0000256" key="1">
    <source>
        <dbReference type="ARBA" id="ARBA00004245"/>
    </source>
</evidence>
<feature type="coiled-coil region" evidence="7">
    <location>
        <begin position="1675"/>
        <end position="1702"/>
    </location>
</feature>
<evidence type="ECO:0000256" key="2">
    <source>
        <dbReference type="ARBA" id="ARBA00022490"/>
    </source>
</evidence>
<accession>A0AA88Q9X5</accession>
<feature type="coiled-coil region" evidence="7">
    <location>
        <begin position="1344"/>
        <end position="1435"/>
    </location>
</feature>
<evidence type="ECO:0000259" key="9">
    <source>
        <dbReference type="PROSITE" id="PS50003"/>
    </source>
</evidence>
<keyword evidence="3" id="KW-0597">Phosphoprotein</keyword>
<comment type="caution">
    <text evidence="10">The sequence shown here is derived from an EMBL/GenBank/DDBJ whole genome shotgun (WGS) entry which is preliminary data.</text>
</comment>
<feature type="compositionally biased region" description="Low complexity" evidence="8">
    <location>
        <begin position="698"/>
        <end position="709"/>
    </location>
</feature>
<sequence>MFSARENRCRRFQANIFNKSKCQNCFKTVDSHKLSEADLFQTKPVQVGWLLLAPEDTDFSSSGLRKRIWQRRYFVLYEHGLLRYSLDEMPGTLPQGSVNMTQCCEVLDASSQTGLQNCLRLCFTDRDYYIRTESRDSFSISRWQENLIVYPKAAKSNQKKKGKDPAHPPQTAENKISSSSTGSGGAAKKSSTSGNSFTSSIKRQGSISSVNNNSGKVSISDNAGASASSATKSSSRSGNSTKVATKNDRRGSVVNTVEEVSAGKELEEESALSGGVGVPSSSGNASSLDTMIGSSLSSSLSQPSGCSDSDGSTNRLGTESGYSSLEKTASRAVDAQALTDSRRSQEADQQESSFLDTELPPLTFTSSSTEQNDHKATVSTSQDSFLNDIPDNSQHLISCSLRSKSLERRPLDSTPTPDLLNFKKGWMSRLGEDGKWRKHWFVLTDQTLRFYRDSAAEEAADLDGEINLSSCYDVTDYPVQRNYGFQIHTKDGVFTLCAMTYGIRRNWVQAIMKNIRPAVAPDVTCSIPQKVPMTSAHTRTSSCQCNTVPQDTEQRSRIRERRREGRYKTFDWAELSCKQHKEELSNDLSGRQWNHNIERSVPPAPASSPEERIICSTSEASENEYLQRKRLSQRQSLNIMSADIPSHLSLTAMSSRTSPESISPDSLEVDAGTVRAHCHSLGELLEAKPKEEKQVDRSTSPLPATLSSSSAQTEWQWDVELQSLRRELKAEHERNQTQERELRLHEARLQAELNDSQECLQRAELKIRESETLLKEREEVLESLRGQLEEVTGRLKTTEEAQALKEVRLQRHLRLLQESQERERRSFSDSLDQSEQRSKELEERLRQKEAELQKRPTGDVTDELLRRCQEIQNQLEESDSEVCRLQARLQNEETLYYDMEHDYERACEEIQSLQGALLDCERVSEERFQTQLMQQQQELDRKERELQEVLLKMAILGSSLEETEQKLKEAQTHHSEANVLCETLIEPQQCRKKGQYDLEMQPTTPGDESHRVISVIQALERKLCDTEERLRELTVHLQQQQQLSTGPHALNDSWCSHGSLQNPEGRDSVDSLPSFTQGLHSLQGTAFDRSSDKLKISIYDDVKPGSRRLVGENSGRNQTQEMASRVLSLEALIVQRIASALEHPSSTLLNRLSEVHVQVLRMAQGGSQNGAVEPSYSQIFLDPFEQDPEDNTLSESAIHRLCVRAEMTYLIHTLCTHPSQDQKGSDLFYVLPWPESSSPGTKKENCSKQGFRLADISPPELAPYSEQMEDELANDLLIEGSEEQLACRKSLVVELRAQAQSLQNLSTQLQSNVREVNLPGELPSAILRAAMCQATLAYMACRLRSALQQEMSALRKQREQAECECRAMCRSMEALFQEQTERYEEKLREERVVVEKAEQERVSAETNAQLRTEEAEKLQMEFEDKLQELQKIHEEEMSRLHEYYIQNLSKPATPSELEEGEETEQVSVTALQDRIRELETEMTCLRADLSNQDVKALQLDLETIKATYEHGFSIMEDSHQRVIEEMQRQHQREVERLTEERERVLQEETNATIAAIEAMRKAHKEEMDKTQKALQNGASVDIRQLRAQYNEELETLHRELEVLSEQYSQKCLENTHLSRTVETEREALSSTQRENQELRIHSQELNEFLAAELSLMHSRMNGEVKHSQSSQEKDMYQLEVNLRVKESEIKCLKQEINSLKLELQAGNMCFKQLNSELCASEVKTQNDFAKLRMVPARQQSLKYDLMKSRSNPDFPEDHASLAQPVRSKSLKDGLSVLERMKLFELSSTQKI</sequence>
<feature type="region of interest" description="Disordered" evidence="8">
    <location>
        <begin position="685"/>
        <end position="709"/>
    </location>
</feature>
<dbReference type="EMBL" id="JAUYZG010000001">
    <property type="protein sequence ID" value="KAK2916176.1"/>
    <property type="molecule type" value="Genomic_DNA"/>
</dbReference>
<feature type="compositionally biased region" description="Polar residues" evidence="8">
    <location>
        <begin position="311"/>
        <end position="327"/>
    </location>
</feature>
<keyword evidence="4 7" id="KW-0175">Coiled coil</keyword>
<evidence type="ECO:0000256" key="5">
    <source>
        <dbReference type="ARBA" id="ARBA00023203"/>
    </source>
</evidence>
<dbReference type="InterPro" id="IPR052223">
    <property type="entry name" value="Actin_Cytoskeleton_Reg"/>
</dbReference>
<dbReference type="Pfam" id="PF00169">
    <property type="entry name" value="PH"/>
    <property type="match status" value="2"/>
</dbReference>
<evidence type="ECO:0000256" key="6">
    <source>
        <dbReference type="ARBA" id="ARBA00023212"/>
    </source>
</evidence>